<sequence length="381" mass="44020">MILTTLLNIAVFQGIVLGIIILKSPLFKSRANNYLAFAIFSLSNSLLSLVLEITELTNKIPLLRIFDIIDSGVIFPIFIFLFVVHQVHHPIRHSKKLWWLLLPYLCEVVSSVINEFIDLYPSAGMLQWWGVVFDLIQLFISLCFIPTILVCTYLFITYSKNKQEKKWLTHLWLLTFILFVSWVVIILFSLVFSYDVTPVMRMLSLFGTFLIHWIAYSGIFKFRLAKDQEEINALINKRKPAHTEHTDSIIAAVHSPKDTIEKKNTSLTKENPYFQKLEILCIQQQLYRDPTLDRDKVAEKLGISSGYVSQLVNTVTGKNFTSYINHYRVEAVKEIMLDPQFDHYSLLAIGLECGFSSKTTFHSAFKKITGLTPNAYRKKHR</sequence>
<feature type="transmembrane region" description="Helical" evidence="4">
    <location>
        <begin position="198"/>
        <end position="216"/>
    </location>
</feature>
<gene>
    <name evidence="6" type="ORF">ACFSTE_17835</name>
</gene>
<dbReference type="Gene3D" id="1.10.10.60">
    <property type="entry name" value="Homeodomain-like"/>
    <property type="match status" value="2"/>
</dbReference>
<feature type="transmembrane region" description="Helical" evidence="4">
    <location>
        <begin position="34"/>
        <end position="53"/>
    </location>
</feature>
<feature type="transmembrane region" description="Helical" evidence="4">
    <location>
        <begin position="6"/>
        <end position="22"/>
    </location>
</feature>
<keyword evidence="7" id="KW-1185">Reference proteome</keyword>
<keyword evidence="3" id="KW-0804">Transcription</keyword>
<accession>A0ABW5NAS7</accession>
<name>A0ABW5NAS7_9FLAO</name>
<keyword evidence="1" id="KW-0805">Transcription regulation</keyword>
<dbReference type="PANTHER" id="PTHR43280">
    <property type="entry name" value="ARAC-FAMILY TRANSCRIPTIONAL REGULATOR"/>
    <property type="match status" value="1"/>
</dbReference>
<dbReference type="PROSITE" id="PS01124">
    <property type="entry name" value="HTH_ARAC_FAMILY_2"/>
    <property type="match status" value="1"/>
</dbReference>
<dbReference type="PROSITE" id="PS00041">
    <property type="entry name" value="HTH_ARAC_FAMILY_1"/>
    <property type="match status" value="1"/>
</dbReference>
<proteinExistence type="predicted"/>
<feature type="transmembrane region" description="Helical" evidence="4">
    <location>
        <begin position="129"/>
        <end position="156"/>
    </location>
</feature>
<feature type="transmembrane region" description="Helical" evidence="4">
    <location>
        <begin position="97"/>
        <end position="117"/>
    </location>
</feature>
<evidence type="ECO:0000313" key="6">
    <source>
        <dbReference type="EMBL" id="MFD2592702.1"/>
    </source>
</evidence>
<evidence type="ECO:0000259" key="5">
    <source>
        <dbReference type="PROSITE" id="PS01124"/>
    </source>
</evidence>
<evidence type="ECO:0000313" key="7">
    <source>
        <dbReference type="Proteomes" id="UP001597459"/>
    </source>
</evidence>
<keyword evidence="2" id="KW-0238">DNA-binding</keyword>
<dbReference type="Proteomes" id="UP001597459">
    <property type="component" value="Unassembled WGS sequence"/>
</dbReference>
<dbReference type="InterPro" id="IPR018060">
    <property type="entry name" value="HTH_AraC"/>
</dbReference>
<organism evidence="6 7">
    <name type="scientific">Aquimarina hainanensis</name>
    <dbReference type="NCBI Taxonomy" id="1578017"/>
    <lineage>
        <taxon>Bacteria</taxon>
        <taxon>Pseudomonadati</taxon>
        <taxon>Bacteroidota</taxon>
        <taxon>Flavobacteriia</taxon>
        <taxon>Flavobacteriales</taxon>
        <taxon>Flavobacteriaceae</taxon>
        <taxon>Aquimarina</taxon>
    </lineage>
</organism>
<feature type="domain" description="HTH araC/xylS-type" evidence="5">
    <location>
        <begin position="282"/>
        <end position="379"/>
    </location>
</feature>
<dbReference type="SUPFAM" id="SSF46689">
    <property type="entry name" value="Homeodomain-like"/>
    <property type="match status" value="1"/>
</dbReference>
<dbReference type="InterPro" id="IPR009057">
    <property type="entry name" value="Homeodomain-like_sf"/>
</dbReference>
<dbReference type="RefSeq" id="WP_176030303.1">
    <property type="nucleotide sequence ID" value="NZ_JBHSJV010000001.1"/>
</dbReference>
<protein>
    <submittedName>
        <fullName evidence="6">Helix-turn-helix domain-containing protein</fullName>
    </submittedName>
</protein>
<dbReference type="SMART" id="SM00342">
    <property type="entry name" value="HTH_ARAC"/>
    <property type="match status" value="1"/>
</dbReference>
<dbReference type="InterPro" id="IPR018062">
    <property type="entry name" value="HTH_AraC-typ_CS"/>
</dbReference>
<keyword evidence="4" id="KW-0472">Membrane</keyword>
<evidence type="ECO:0000256" key="3">
    <source>
        <dbReference type="ARBA" id="ARBA00023163"/>
    </source>
</evidence>
<dbReference type="Pfam" id="PF12833">
    <property type="entry name" value="HTH_18"/>
    <property type="match status" value="1"/>
</dbReference>
<comment type="caution">
    <text evidence="6">The sequence shown here is derived from an EMBL/GenBank/DDBJ whole genome shotgun (WGS) entry which is preliminary data.</text>
</comment>
<feature type="transmembrane region" description="Helical" evidence="4">
    <location>
        <begin position="65"/>
        <end position="85"/>
    </location>
</feature>
<feature type="transmembrane region" description="Helical" evidence="4">
    <location>
        <begin position="168"/>
        <end position="192"/>
    </location>
</feature>
<keyword evidence="4" id="KW-1133">Transmembrane helix</keyword>
<dbReference type="EMBL" id="JBHULX010000039">
    <property type="protein sequence ID" value="MFD2592702.1"/>
    <property type="molecule type" value="Genomic_DNA"/>
</dbReference>
<evidence type="ECO:0000256" key="1">
    <source>
        <dbReference type="ARBA" id="ARBA00023015"/>
    </source>
</evidence>
<evidence type="ECO:0000256" key="2">
    <source>
        <dbReference type="ARBA" id="ARBA00023125"/>
    </source>
</evidence>
<dbReference type="PANTHER" id="PTHR43280:SF29">
    <property type="entry name" value="ARAC-FAMILY TRANSCRIPTIONAL REGULATOR"/>
    <property type="match status" value="1"/>
</dbReference>
<reference evidence="7" key="1">
    <citation type="journal article" date="2019" name="Int. J. Syst. Evol. Microbiol.">
        <title>The Global Catalogue of Microorganisms (GCM) 10K type strain sequencing project: providing services to taxonomists for standard genome sequencing and annotation.</title>
        <authorList>
            <consortium name="The Broad Institute Genomics Platform"/>
            <consortium name="The Broad Institute Genome Sequencing Center for Infectious Disease"/>
            <person name="Wu L."/>
            <person name="Ma J."/>
        </authorList>
    </citation>
    <scope>NUCLEOTIDE SEQUENCE [LARGE SCALE GENOMIC DNA]</scope>
    <source>
        <strain evidence="7">KCTC 42423</strain>
    </source>
</reference>
<evidence type="ECO:0000256" key="4">
    <source>
        <dbReference type="SAM" id="Phobius"/>
    </source>
</evidence>
<keyword evidence="4" id="KW-0812">Transmembrane</keyword>